<organism evidence="1 2">
    <name type="scientific">Rhizobium acidisoli</name>
    <dbReference type="NCBI Taxonomy" id="1538158"/>
    <lineage>
        <taxon>Bacteria</taxon>
        <taxon>Pseudomonadati</taxon>
        <taxon>Pseudomonadota</taxon>
        <taxon>Alphaproteobacteria</taxon>
        <taxon>Hyphomicrobiales</taxon>
        <taxon>Rhizobiaceae</taxon>
        <taxon>Rhizobium/Agrobacterium group</taxon>
        <taxon>Rhizobium</taxon>
    </lineage>
</organism>
<sequence>MSILPRVTELTRERISREFDDLGPDACMAEIKADLHQHNPELLDMAVRWVGNGAEAAGLMAAFGMFYRLLASEADALMGSSALNPLPRVSIEVREAIVKRIDQTDGETFTREAIDNLEVVNPELLQMAHGYASRRSDYGRTMQGFALLHEALLIQSRRDQAGRH</sequence>
<gene>
    <name evidence="1" type="ORF">CO657_10355</name>
</gene>
<proteinExistence type="predicted"/>
<evidence type="ECO:0000313" key="1">
    <source>
        <dbReference type="EMBL" id="QAS78452.1"/>
    </source>
</evidence>
<dbReference type="EMBL" id="CP034998">
    <property type="protein sequence ID" value="QAS78452.1"/>
    <property type="molecule type" value="Genomic_DNA"/>
</dbReference>
<dbReference type="AlphaFoldDB" id="A0AAE5WPL8"/>
<keyword evidence="2" id="KW-1185">Reference proteome</keyword>
<name>A0AAE5WPL8_9HYPH</name>
<accession>A0AAE5WPL8</accession>
<dbReference type="KEGG" id="rad:CO657_10355"/>
<dbReference type="Proteomes" id="UP000220927">
    <property type="component" value="Chromosome"/>
</dbReference>
<reference evidence="1 2" key="1">
    <citation type="submission" date="2019-01" db="EMBL/GenBank/DDBJ databases">
        <title>Genomic insights into the origins and evolution of symbiotic genes in the Phaseolus vulgaris microsymbionts.</title>
        <authorList>
            <person name="Tong W."/>
        </authorList>
    </citation>
    <scope>NUCLEOTIDE SEQUENCE [LARGE SCALE GENOMIC DNA]</scope>
    <source>
        <strain evidence="1 2">FH23</strain>
    </source>
</reference>
<protein>
    <submittedName>
        <fullName evidence="1">Uncharacterized protein</fullName>
    </submittedName>
</protein>
<evidence type="ECO:0000313" key="2">
    <source>
        <dbReference type="Proteomes" id="UP000220927"/>
    </source>
</evidence>